<gene>
    <name evidence="15" type="ORF">SAMN05216272_107301</name>
</gene>
<sequence>MADYKAPLRDMQFVLHEVFEVAKLWAELPALAETVDVETANAILEEAGKVTAGVIAPLNRSGDEEGCSWSAEGVKTPDGFPEAYRTYAEGGWVGVGGDPAFGGMGMPKVISAQVEEMVNSANLSFGLYPMLTAGACLSLNAHASEELKAKYLPNMYTGVWSGSMCLTEPHAGTDLGMIRTKAEPQADGSFKISGTKIFITGGEHDLAENIIHLVLAKLPDAPAGSKGISLFLVPKVLVNDDGSLGARNAVSCGSIEHKMGIKASATCVMNFDGATGWIVDAPNKGLAAMFTMMNYERLGVGIQGLATGERSYQSAVEYARERIQSRAPTGPVAQDKAADPIIVHPDVRRMLLTMKALNEGGRAFSSYVAMQLDTAKYSEDAVTRKRAEELVALLTPVAKAFLTDMGLESTVHGQQIFGGHGFIREWGQEQLVRDCRITQIYEGTNGIQALDLVGRKVVGSGGAFSKHFTNEIRAFTASAGNELAEFTGPLNAAVQNLDELTAWVLDRAKGNPNEIGAASVEYLQVFGYTAYAYMWALMARSALGKEGQDDFYASKLGTARFYFARLLPRIHSLSASVKAGSESLYLLDAAQF</sequence>
<dbReference type="InterPro" id="IPR025878">
    <property type="entry name" value="Acyl-CoA_dh-like_C_dom"/>
</dbReference>
<dbReference type="Pfam" id="PF12806">
    <property type="entry name" value="Acyl-CoA_dh_C"/>
    <property type="match status" value="1"/>
</dbReference>
<dbReference type="AlphaFoldDB" id="A0A1G8JC62"/>
<feature type="domain" description="Acyl-CoA oxidase/dehydrogenase middle" evidence="12">
    <location>
        <begin position="163"/>
        <end position="272"/>
    </location>
</feature>
<comment type="cofactor">
    <cofactor evidence="1 10">
        <name>FAD</name>
        <dbReference type="ChEBI" id="CHEBI:57692"/>
    </cofactor>
</comment>
<evidence type="ECO:0000256" key="6">
    <source>
        <dbReference type="ARBA" id="ARBA00051388"/>
    </source>
</evidence>
<comment type="function">
    <text evidence="7">Involved in the assimilation of dimethylsulphoniopropionate (DMSP), an important compound in the fixation of carbon in marine phytoplankton, by mediating the conversion of 3-(methylthio)propanoyl-CoA (MMPA-CoA) to 3-(methylthio)acryloyl-CoA (MTA-CoA).</text>
</comment>
<dbReference type="PANTHER" id="PTHR42803:SF1">
    <property type="entry name" value="BROAD-SPECIFICITY LINEAR ACYL-COA DEHYDROGENASE FADE5"/>
    <property type="match status" value="1"/>
</dbReference>
<dbReference type="Proteomes" id="UP000199636">
    <property type="component" value="Unassembled WGS sequence"/>
</dbReference>
<proteinExistence type="inferred from homology"/>
<evidence type="ECO:0000313" key="16">
    <source>
        <dbReference type="Proteomes" id="UP000199636"/>
    </source>
</evidence>
<dbReference type="STRING" id="428992.SAMN05216272_107301"/>
<evidence type="ECO:0000259" key="14">
    <source>
        <dbReference type="Pfam" id="PF12806"/>
    </source>
</evidence>
<keyword evidence="5 10" id="KW-0560">Oxidoreductase</keyword>
<reference evidence="16" key="1">
    <citation type="submission" date="2016-10" db="EMBL/GenBank/DDBJ databases">
        <authorList>
            <person name="Varghese N."/>
            <person name="Submissions S."/>
        </authorList>
    </citation>
    <scope>NUCLEOTIDE SEQUENCE [LARGE SCALE GENOMIC DNA]</scope>
    <source>
        <strain evidence="16">CCM 7469</strain>
    </source>
</reference>
<keyword evidence="4 10" id="KW-0274">FAD</keyword>
<dbReference type="Pfam" id="PF00441">
    <property type="entry name" value="Acyl-CoA_dh_1"/>
    <property type="match status" value="1"/>
</dbReference>
<evidence type="ECO:0000256" key="8">
    <source>
        <dbReference type="ARBA" id="ARBA00066694"/>
    </source>
</evidence>
<dbReference type="PANTHER" id="PTHR42803">
    <property type="entry name" value="ACYL-COA DEHYDROGENASE"/>
    <property type="match status" value="1"/>
</dbReference>
<evidence type="ECO:0000313" key="15">
    <source>
        <dbReference type="EMBL" id="SDI28864.1"/>
    </source>
</evidence>
<dbReference type="RefSeq" id="WP_090264658.1">
    <property type="nucleotide sequence ID" value="NZ_FNDS01000007.1"/>
</dbReference>
<accession>A0A1G8JC62</accession>
<dbReference type="FunFam" id="2.40.110.10:FF:000031">
    <property type="entry name" value="Acyl-CoA dehydrogenase, putative"/>
    <property type="match status" value="1"/>
</dbReference>
<feature type="domain" description="Acyl-CoA dehydrogenase/oxidase C-terminal" evidence="11">
    <location>
        <begin position="283"/>
        <end position="451"/>
    </location>
</feature>
<evidence type="ECO:0000256" key="7">
    <source>
        <dbReference type="ARBA" id="ARBA00058683"/>
    </source>
</evidence>
<evidence type="ECO:0000256" key="4">
    <source>
        <dbReference type="ARBA" id="ARBA00022827"/>
    </source>
</evidence>
<dbReference type="InterPro" id="IPR009075">
    <property type="entry name" value="AcylCo_DH/oxidase_C"/>
</dbReference>
<evidence type="ECO:0000259" key="13">
    <source>
        <dbReference type="Pfam" id="PF02771"/>
    </source>
</evidence>
<evidence type="ECO:0000256" key="2">
    <source>
        <dbReference type="ARBA" id="ARBA00009347"/>
    </source>
</evidence>
<dbReference type="GO" id="GO:0050660">
    <property type="term" value="F:flavin adenine dinucleotide binding"/>
    <property type="evidence" value="ECO:0007669"/>
    <property type="project" value="InterPro"/>
</dbReference>
<dbReference type="InterPro" id="IPR036250">
    <property type="entry name" value="AcylCo_DH-like_C"/>
</dbReference>
<dbReference type="Pfam" id="PF02770">
    <property type="entry name" value="Acyl-CoA_dh_M"/>
    <property type="match status" value="1"/>
</dbReference>
<dbReference type="Gene3D" id="1.10.540.10">
    <property type="entry name" value="Acyl-CoA dehydrogenase/oxidase, N-terminal domain"/>
    <property type="match status" value="1"/>
</dbReference>
<comment type="catalytic activity">
    <reaction evidence="6">
        <text>3-(methylsulfanyl)propanoyl-CoA + oxidized [electron-transfer flavoprotein] + H(+) = 3-(methylsulfanyl)acryloyl-CoA + reduced [electron-transfer flavoprotein]</text>
        <dbReference type="Rhea" id="RHEA:52612"/>
        <dbReference type="Rhea" id="RHEA-COMP:10685"/>
        <dbReference type="Rhea" id="RHEA-COMP:10686"/>
        <dbReference type="ChEBI" id="CHEBI:15378"/>
        <dbReference type="ChEBI" id="CHEBI:57692"/>
        <dbReference type="ChEBI" id="CHEBI:58307"/>
        <dbReference type="ChEBI" id="CHEBI:82815"/>
        <dbReference type="ChEBI" id="CHEBI:84994"/>
        <dbReference type="EC" id="1.3.99.41"/>
    </reaction>
    <physiologicalReaction direction="left-to-right" evidence="6">
        <dbReference type="Rhea" id="RHEA:52613"/>
    </physiologicalReaction>
</comment>
<dbReference type="EMBL" id="FNDS01000007">
    <property type="protein sequence ID" value="SDI28864.1"/>
    <property type="molecule type" value="Genomic_DNA"/>
</dbReference>
<dbReference type="InterPro" id="IPR013786">
    <property type="entry name" value="AcylCoA_DH/ox_N"/>
</dbReference>
<dbReference type="Pfam" id="PF02771">
    <property type="entry name" value="Acyl-CoA_dh_N"/>
    <property type="match status" value="1"/>
</dbReference>
<dbReference type="InterPro" id="IPR009100">
    <property type="entry name" value="AcylCoA_DH/oxidase_NM_dom_sf"/>
</dbReference>
<name>A0A1G8JC62_9PSED</name>
<dbReference type="Gene3D" id="1.20.140.10">
    <property type="entry name" value="Butyryl-CoA Dehydrogenase, subunit A, domain 3"/>
    <property type="match status" value="1"/>
</dbReference>
<dbReference type="SUPFAM" id="SSF56645">
    <property type="entry name" value="Acyl-CoA dehydrogenase NM domain-like"/>
    <property type="match status" value="1"/>
</dbReference>
<dbReference type="OrthoDB" id="9764895at2"/>
<evidence type="ECO:0000256" key="10">
    <source>
        <dbReference type="RuleBase" id="RU362125"/>
    </source>
</evidence>
<dbReference type="InterPro" id="IPR037069">
    <property type="entry name" value="AcylCoA_DH/ox_N_sf"/>
</dbReference>
<organism evidence="15 16">
    <name type="scientific">Pseudomonas panipatensis</name>
    <dbReference type="NCBI Taxonomy" id="428992"/>
    <lineage>
        <taxon>Bacteria</taxon>
        <taxon>Pseudomonadati</taxon>
        <taxon>Pseudomonadota</taxon>
        <taxon>Gammaproteobacteria</taxon>
        <taxon>Pseudomonadales</taxon>
        <taxon>Pseudomonadaceae</taxon>
        <taxon>Pseudomonas</taxon>
    </lineage>
</organism>
<evidence type="ECO:0000259" key="12">
    <source>
        <dbReference type="Pfam" id="PF02770"/>
    </source>
</evidence>
<protein>
    <recommendedName>
        <fullName evidence="9">3-methylmercaptopropionyl-CoA dehydrogenase</fullName>
        <ecNumber evidence="8">1.3.99.41</ecNumber>
    </recommendedName>
</protein>
<evidence type="ECO:0000256" key="1">
    <source>
        <dbReference type="ARBA" id="ARBA00001974"/>
    </source>
</evidence>
<evidence type="ECO:0000256" key="5">
    <source>
        <dbReference type="ARBA" id="ARBA00023002"/>
    </source>
</evidence>
<feature type="domain" description="Acetyl-CoA dehydrogenase-like C-terminal" evidence="14">
    <location>
        <begin position="468"/>
        <end position="586"/>
    </location>
</feature>
<evidence type="ECO:0000256" key="3">
    <source>
        <dbReference type="ARBA" id="ARBA00022630"/>
    </source>
</evidence>
<dbReference type="Gene3D" id="2.40.110.10">
    <property type="entry name" value="Butyryl-CoA Dehydrogenase, subunit A, domain 2"/>
    <property type="match status" value="1"/>
</dbReference>
<evidence type="ECO:0000256" key="9">
    <source>
        <dbReference type="ARBA" id="ARBA00069043"/>
    </source>
</evidence>
<dbReference type="InterPro" id="IPR046373">
    <property type="entry name" value="Acyl-CoA_Oxase/DH_mid-dom_sf"/>
</dbReference>
<dbReference type="GO" id="GO:0016627">
    <property type="term" value="F:oxidoreductase activity, acting on the CH-CH group of donors"/>
    <property type="evidence" value="ECO:0007669"/>
    <property type="project" value="InterPro"/>
</dbReference>
<comment type="similarity">
    <text evidence="2 10">Belongs to the acyl-CoA dehydrogenase family.</text>
</comment>
<dbReference type="SUPFAM" id="SSF47203">
    <property type="entry name" value="Acyl-CoA dehydrogenase C-terminal domain-like"/>
    <property type="match status" value="1"/>
</dbReference>
<evidence type="ECO:0000259" key="11">
    <source>
        <dbReference type="Pfam" id="PF00441"/>
    </source>
</evidence>
<dbReference type="EC" id="1.3.99.41" evidence="8"/>
<dbReference type="InterPro" id="IPR006091">
    <property type="entry name" value="Acyl-CoA_Oxase/DH_mid-dom"/>
</dbReference>
<feature type="domain" description="Acyl-CoA dehydrogenase/oxidase N-terminal" evidence="13">
    <location>
        <begin position="78"/>
        <end position="158"/>
    </location>
</feature>
<dbReference type="InterPro" id="IPR052166">
    <property type="entry name" value="Diverse_Acyl-CoA_DH"/>
</dbReference>
<keyword evidence="16" id="KW-1185">Reference proteome</keyword>
<keyword evidence="3 10" id="KW-0285">Flavoprotein</keyword>